<keyword evidence="4" id="KW-0175">Coiled coil</keyword>
<dbReference type="AlphaFoldDB" id="A0A1G8XUP0"/>
<dbReference type="Proteomes" id="UP000199213">
    <property type="component" value="Unassembled WGS sequence"/>
</dbReference>
<dbReference type="Gene3D" id="3.40.50.300">
    <property type="entry name" value="P-loop containing nucleotide triphosphate hydrolases"/>
    <property type="match status" value="2"/>
</dbReference>
<evidence type="ECO:0000259" key="6">
    <source>
        <dbReference type="PROSITE" id="PS50893"/>
    </source>
</evidence>
<dbReference type="EMBL" id="FNFM01000003">
    <property type="protein sequence ID" value="SDJ94186.1"/>
    <property type="molecule type" value="Genomic_DNA"/>
</dbReference>
<keyword evidence="3" id="KW-0067">ATP-binding</keyword>
<protein>
    <submittedName>
        <fullName evidence="7">ATPase components of ABC transporters with duplicated ATPase domains</fullName>
    </submittedName>
</protein>
<keyword evidence="8" id="KW-1185">Reference proteome</keyword>
<dbReference type="OrthoDB" id="3169603at2"/>
<dbReference type="RefSeq" id="WP_092626917.1">
    <property type="nucleotide sequence ID" value="NZ_FNFM01000003.1"/>
</dbReference>
<keyword evidence="2" id="KW-0547">Nucleotide-binding</keyword>
<evidence type="ECO:0000256" key="3">
    <source>
        <dbReference type="ARBA" id="ARBA00022840"/>
    </source>
</evidence>
<dbReference type="PANTHER" id="PTHR19211">
    <property type="entry name" value="ATP-BINDING TRANSPORT PROTEIN-RELATED"/>
    <property type="match status" value="1"/>
</dbReference>
<dbReference type="FunFam" id="3.40.50.300:FF:000597">
    <property type="entry name" value="ABC transporter ATP-binding protein"/>
    <property type="match status" value="1"/>
</dbReference>
<dbReference type="PANTHER" id="PTHR19211:SF6">
    <property type="entry name" value="BLL7188 PROTEIN"/>
    <property type="match status" value="1"/>
</dbReference>
<evidence type="ECO:0000313" key="7">
    <source>
        <dbReference type="EMBL" id="SDJ94186.1"/>
    </source>
</evidence>
<organism evidence="7 8">
    <name type="scientific">Actinopolyspora mzabensis</name>
    <dbReference type="NCBI Taxonomy" id="995066"/>
    <lineage>
        <taxon>Bacteria</taxon>
        <taxon>Bacillati</taxon>
        <taxon>Actinomycetota</taxon>
        <taxon>Actinomycetes</taxon>
        <taxon>Actinopolysporales</taxon>
        <taxon>Actinopolysporaceae</taxon>
        <taxon>Actinopolyspora</taxon>
    </lineage>
</organism>
<evidence type="ECO:0000256" key="5">
    <source>
        <dbReference type="SAM" id="MobiDB-lite"/>
    </source>
</evidence>
<evidence type="ECO:0000313" key="8">
    <source>
        <dbReference type="Proteomes" id="UP000199213"/>
    </source>
</evidence>
<dbReference type="SUPFAM" id="SSF52540">
    <property type="entry name" value="P-loop containing nucleoside triphosphate hydrolases"/>
    <property type="match status" value="2"/>
</dbReference>
<evidence type="ECO:0000256" key="4">
    <source>
        <dbReference type="SAM" id="Coils"/>
    </source>
</evidence>
<dbReference type="GO" id="GO:0016887">
    <property type="term" value="F:ATP hydrolysis activity"/>
    <property type="evidence" value="ECO:0007669"/>
    <property type="project" value="InterPro"/>
</dbReference>
<reference evidence="8" key="1">
    <citation type="submission" date="2016-10" db="EMBL/GenBank/DDBJ databases">
        <authorList>
            <person name="Varghese N."/>
            <person name="Submissions S."/>
        </authorList>
    </citation>
    <scope>NUCLEOTIDE SEQUENCE [LARGE SCALE GENOMIC DNA]</scope>
    <source>
        <strain evidence="8">DSM 45460</strain>
    </source>
</reference>
<sequence length="539" mass="59485">MSTRDRTFVRCAAVSFEWPDGTVVLHDLDWTVAAGRTGVVGSNGTGKSTLLELITGGLSPRSGTVRTSGELGYLPQRLAFEETARVADALGVTTRLAALRAIEAGEAREEHFTALGEEWDVEERCLGMLDGFGLGHLRLDSVLGELSGGELVLLHLAALLLRRPEVLLLDEPTNNLDRKARHMLYEAVRSYEGALVVVSHDRELLGLMDRIVELREATVHSYNGNLTDYETAVAAEREAVGRSVRSAEADVKRQKRELVEAREKSDKRRSRGERVAAENRMPRIVAGQRKRDAQISAGRHRLLHEQRLEQARRQLADAREQVREEENIRVDLPATAVPNGRRVLSVRQAELRNGVSIPELELRGPERVALTGPNGAGKSTLLHTVAELLPVARGAVEVGVPLRYLPQRHEVLDESLSAAANVARLAPEATDNEIRARLARFLLKQQRAEQPVRTLSGGERIRAALAALLLAQPAPQLLLLDEPSNNLDMTSTRELAESLADYEGALVVASHDWAFLRDLGITKWLWLADELTETDPELL</sequence>
<dbReference type="GO" id="GO:0005524">
    <property type="term" value="F:ATP binding"/>
    <property type="evidence" value="ECO:0007669"/>
    <property type="project" value="UniProtKB-KW"/>
</dbReference>
<dbReference type="Pfam" id="PF00005">
    <property type="entry name" value="ABC_tran"/>
    <property type="match status" value="2"/>
</dbReference>
<dbReference type="InterPro" id="IPR027417">
    <property type="entry name" value="P-loop_NTPase"/>
</dbReference>
<feature type="domain" description="ABC transporter" evidence="6">
    <location>
        <begin position="9"/>
        <end position="241"/>
    </location>
</feature>
<accession>A0A1G8XUP0</accession>
<dbReference type="FunFam" id="3.40.50.300:FF:001320">
    <property type="entry name" value="Heme ABC transporter ATP-binding protein"/>
    <property type="match status" value="1"/>
</dbReference>
<feature type="region of interest" description="Disordered" evidence="5">
    <location>
        <begin position="254"/>
        <end position="280"/>
    </location>
</feature>
<dbReference type="PROSITE" id="PS50893">
    <property type="entry name" value="ABC_TRANSPORTER_2"/>
    <property type="match status" value="1"/>
</dbReference>
<dbReference type="InterPro" id="IPR003593">
    <property type="entry name" value="AAA+_ATPase"/>
</dbReference>
<feature type="coiled-coil region" evidence="4">
    <location>
        <begin position="301"/>
        <end position="328"/>
    </location>
</feature>
<name>A0A1G8XUP0_ACTMZ</name>
<gene>
    <name evidence="7" type="ORF">SAMN04487820_10376</name>
</gene>
<evidence type="ECO:0000256" key="1">
    <source>
        <dbReference type="ARBA" id="ARBA00022737"/>
    </source>
</evidence>
<dbReference type="InterPro" id="IPR003439">
    <property type="entry name" value="ABC_transporter-like_ATP-bd"/>
</dbReference>
<evidence type="ECO:0000256" key="2">
    <source>
        <dbReference type="ARBA" id="ARBA00022741"/>
    </source>
</evidence>
<dbReference type="InterPro" id="IPR050611">
    <property type="entry name" value="ABCF"/>
</dbReference>
<proteinExistence type="predicted"/>
<keyword evidence="1" id="KW-0677">Repeat</keyword>
<dbReference type="SMART" id="SM00382">
    <property type="entry name" value="AAA"/>
    <property type="match status" value="2"/>
</dbReference>